<organism evidence="1 2">
    <name type="scientific">Helianthus annuus</name>
    <name type="common">Common sunflower</name>
    <dbReference type="NCBI Taxonomy" id="4232"/>
    <lineage>
        <taxon>Eukaryota</taxon>
        <taxon>Viridiplantae</taxon>
        <taxon>Streptophyta</taxon>
        <taxon>Embryophyta</taxon>
        <taxon>Tracheophyta</taxon>
        <taxon>Spermatophyta</taxon>
        <taxon>Magnoliopsida</taxon>
        <taxon>eudicotyledons</taxon>
        <taxon>Gunneridae</taxon>
        <taxon>Pentapetalae</taxon>
        <taxon>asterids</taxon>
        <taxon>campanulids</taxon>
        <taxon>Asterales</taxon>
        <taxon>Asteraceae</taxon>
        <taxon>Asteroideae</taxon>
        <taxon>Heliantheae alliance</taxon>
        <taxon>Heliantheae</taxon>
        <taxon>Helianthus</taxon>
    </lineage>
</organism>
<dbReference type="EMBL" id="MNCJ02000316">
    <property type="protein sequence ID" value="KAF5824031.1"/>
    <property type="molecule type" value="Genomic_DNA"/>
</dbReference>
<proteinExistence type="predicted"/>
<sequence>MATNNGCNIIALHCHDSVFKKVSCSDKMSGTLHSMGYKRPVIVQSINQGLAMKLSLIKIFHLDTLALADATVVNGCLWAIPGSHKGCFFFIFFEDIWIYL</sequence>
<gene>
    <name evidence="1" type="ORF">HanXRQr2_Chr01g0044681</name>
</gene>
<dbReference type="Gramene" id="mRNA:HanXRQr2_Chr01g0044681">
    <property type="protein sequence ID" value="mRNA:HanXRQr2_Chr01g0044681"/>
    <property type="gene ID" value="HanXRQr2_Chr01g0044681"/>
</dbReference>
<dbReference type="Gene3D" id="2.60.120.620">
    <property type="entry name" value="q2cbj1_9rhob like domain"/>
    <property type="match status" value="1"/>
</dbReference>
<keyword evidence="1" id="KW-0560">Oxidoreductase</keyword>
<dbReference type="Proteomes" id="UP000215914">
    <property type="component" value="Unassembled WGS sequence"/>
</dbReference>
<dbReference type="Pfam" id="PF05721">
    <property type="entry name" value="PhyH"/>
    <property type="match status" value="1"/>
</dbReference>
<dbReference type="EC" id="1.14.11.18" evidence="1"/>
<dbReference type="InterPro" id="IPR008775">
    <property type="entry name" value="Phytyl_CoA_dOase-like"/>
</dbReference>
<comment type="caution">
    <text evidence="1">The sequence shown here is derived from an EMBL/GenBank/DDBJ whole genome shotgun (WGS) entry which is preliminary data.</text>
</comment>
<name>A0A9K3P4S2_HELAN</name>
<reference evidence="1" key="1">
    <citation type="journal article" date="2017" name="Nature">
        <title>The sunflower genome provides insights into oil metabolism, flowering and Asterid evolution.</title>
        <authorList>
            <person name="Badouin H."/>
            <person name="Gouzy J."/>
            <person name="Grassa C.J."/>
            <person name="Murat F."/>
            <person name="Staton S.E."/>
            <person name="Cottret L."/>
            <person name="Lelandais-Briere C."/>
            <person name="Owens G.L."/>
            <person name="Carrere S."/>
            <person name="Mayjonade B."/>
            <person name="Legrand L."/>
            <person name="Gill N."/>
            <person name="Kane N.C."/>
            <person name="Bowers J.E."/>
            <person name="Hubner S."/>
            <person name="Bellec A."/>
            <person name="Berard A."/>
            <person name="Berges H."/>
            <person name="Blanchet N."/>
            <person name="Boniface M.C."/>
            <person name="Brunel D."/>
            <person name="Catrice O."/>
            <person name="Chaidir N."/>
            <person name="Claudel C."/>
            <person name="Donnadieu C."/>
            <person name="Faraut T."/>
            <person name="Fievet G."/>
            <person name="Helmstetter N."/>
            <person name="King M."/>
            <person name="Knapp S.J."/>
            <person name="Lai Z."/>
            <person name="Le Paslier M.C."/>
            <person name="Lippi Y."/>
            <person name="Lorenzon L."/>
            <person name="Mandel J.R."/>
            <person name="Marage G."/>
            <person name="Marchand G."/>
            <person name="Marquand E."/>
            <person name="Bret-Mestries E."/>
            <person name="Morien E."/>
            <person name="Nambeesan S."/>
            <person name="Nguyen T."/>
            <person name="Pegot-Espagnet P."/>
            <person name="Pouilly N."/>
            <person name="Raftis F."/>
            <person name="Sallet E."/>
            <person name="Schiex T."/>
            <person name="Thomas J."/>
            <person name="Vandecasteele C."/>
            <person name="Vares D."/>
            <person name="Vear F."/>
            <person name="Vautrin S."/>
            <person name="Crespi M."/>
            <person name="Mangin B."/>
            <person name="Burke J.M."/>
            <person name="Salse J."/>
            <person name="Munos S."/>
            <person name="Vincourt P."/>
            <person name="Rieseberg L.H."/>
            <person name="Langlade N.B."/>
        </authorList>
    </citation>
    <scope>NUCLEOTIDE SEQUENCE</scope>
    <source>
        <tissue evidence="1">Leaves</tissue>
    </source>
</reference>
<reference evidence="1" key="2">
    <citation type="submission" date="2020-06" db="EMBL/GenBank/DDBJ databases">
        <title>Helianthus annuus Genome sequencing and assembly Release 2.</title>
        <authorList>
            <person name="Gouzy J."/>
            <person name="Langlade N."/>
            <person name="Munos S."/>
        </authorList>
    </citation>
    <scope>NUCLEOTIDE SEQUENCE</scope>
    <source>
        <tissue evidence="1">Leaves</tissue>
    </source>
</reference>
<evidence type="ECO:0000313" key="1">
    <source>
        <dbReference type="EMBL" id="KAF5824031.1"/>
    </source>
</evidence>
<dbReference type="SUPFAM" id="SSF51197">
    <property type="entry name" value="Clavaminate synthase-like"/>
    <property type="match status" value="1"/>
</dbReference>
<protein>
    <submittedName>
        <fullName evidence="1">Phytanoyl-CoA dioxygenase</fullName>
        <ecNumber evidence="1">1.14.11.18</ecNumber>
    </submittedName>
</protein>
<keyword evidence="2" id="KW-1185">Reference proteome</keyword>
<keyword evidence="1" id="KW-0223">Dioxygenase</keyword>
<accession>A0A9K3P4S2</accession>
<dbReference type="AlphaFoldDB" id="A0A9K3P4S2"/>
<evidence type="ECO:0000313" key="2">
    <source>
        <dbReference type="Proteomes" id="UP000215914"/>
    </source>
</evidence>
<dbReference type="GO" id="GO:0048244">
    <property type="term" value="F:phytanoyl-CoA dioxygenase activity"/>
    <property type="evidence" value="ECO:0007669"/>
    <property type="project" value="UniProtKB-EC"/>
</dbReference>